<dbReference type="SMART" id="SM00498">
    <property type="entry name" value="FH2"/>
    <property type="match status" value="1"/>
</dbReference>
<evidence type="ECO:0000256" key="1">
    <source>
        <dbReference type="SAM" id="MobiDB-lite"/>
    </source>
</evidence>
<reference evidence="3" key="1">
    <citation type="submission" date="2023-01" db="EMBL/GenBank/DDBJ databases">
        <title>Metagenome sequencing of chrysophaentin producing Chrysophaeum taylorii.</title>
        <authorList>
            <person name="Davison J."/>
            <person name="Bewley C."/>
        </authorList>
    </citation>
    <scope>NUCLEOTIDE SEQUENCE</scope>
    <source>
        <strain evidence="3">NIES-1699</strain>
    </source>
</reference>
<dbReference type="InterPro" id="IPR019309">
    <property type="entry name" value="WASHC3"/>
</dbReference>
<feature type="region of interest" description="Disordered" evidence="1">
    <location>
        <begin position="162"/>
        <end position="188"/>
    </location>
</feature>
<feature type="compositionally biased region" description="Basic and acidic residues" evidence="1">
    <location>
        <begin position="723"/>
        <end position="740"/>
    </location>
</feature>
<comment type="caution">
    <text evidence="3">The sequence shown here is derived from an EMBL/GenBank/DDBJ whole genome shotgun (WGS) entry which is preliminary data.</text>
</comment>
<keyword evidence="4" id="KW-1185">Reference proteome</keyword>
<feature type="compositionally biased region" description="Basic and acidic residues" evidence="1">
    <location>
        <begin position="28"/>
        <end position="52"/>
    </location>
</feature>
<dbReference type="InterPro" id="IPR042201">
    <property type="entry name" value="FH2_Formin_sf"/>
</dbReference>
<protein>
    <recommendedName>
        <fullName evidence="2">FH2 domain-containing protein</fullName>
    </recommendedName>
</protein>
<evidence type="ECO:0000313" key="3">
    <source>
        <dbReference type="EMBL" id="KAJ8608268.1"/>
    </source>
</evidence>
<dbReference type="Gene3D" id="1.20.58.2220">
    <property type="entry name" value="Formin, FH2 domain"/>
    <property type="match status" value="1"/>
</dbReference>
<dbReference type="Pfam" id="PF02181">
    <property type="entry name" value="FH2"/>
    <property type="match status" value="2"/>
</dbReference>
<dbReference type="Pfam" id="PF10152">
    <property type="entry name" value="CCDC53"/>
    <property type="match status" value="2"/>
</dbReference>
<evidence type="ECO:0000313" key="4">
    <source>
        <dbReference type="Proteomes" id="UP001230188"/>
    </source>
</evidence>
<dbReference type="InterPro" id="IPR059177">
    <property type="entry name" value="GH29D-like_dom"/>
</dbReference>
<dbReference type="EMBL" id="JAQMWT010000177">
    <property type="protein sequence ID" value="KAJ8608268.1"/>
    <property type="molecule type" value="Genomic_DNA"/>
</dbReference>
<feature type="domain" description="FH2" evidence="2">
    <location>
        <begin position="293"/>
        <end position="736"/>
    </location>
</feature>
<dbReference type="GO" id="GO:0071203">
    <property type="term" value="C:WASH complex"/>
    <property type="evidence" value="ECO:0007669"/>
    <property type="project" value="InterPro"/>
</dbReference>
<dbReference type="InterPro" id="IPR015425">
    <property type="entry name" value="FH2_Formin"/>
</dbReference>
<dbReference type="InterPro" id="IPR051425">
    <property type="entry name" value="Formin_Homology"/>
</dbReference>
<gene>
    <name evidence="3" type="ORF">CTAYLR_007265</name>
</gene>
<dbReference type="PANTHER" id="PTHR45725">
    <property type="entry name" value="FORMIN HOMOLOGY 2 FAMILY MEMBER"/>
    <property type="match status" value="1"/>
</dbReference>
<name>A0AAD7UIR6_9STRA</name>
<dbReference type="Proteomes" id="UP001230188">
    <property type="component" value="Unassembled WGS sequence"/>
</dbReference>
<proteinExistence type="predicted"/>
<dbReference type="SUPFAM" id="SSF101447">
    <property type="entry name" value="Formin homology 2 domain (FH2 domain)"/>
    <property type="match status" value="1"/>
</dbReference>
<accession>A0AAD7UIR6</accession>
<feature type="region of interest" description="Disordered" evidence="1">
    <location>
        <begin position="721"/>
        <end position="740"/>
    </location>
</feature>
<evidence type="ECO:0000259" key="2">
    <source>
        <dbReference type="PROSITE" id="PS51444"/>
    </source>
</evidence>
<feature type="region of interest" description="Disordered" evidence="1">
    <location>
        <begin position="1"/>
        <end position="52"/>
    </location>
</feature>
<dbReference type="PROSITE" id="PS51444">
    <property type="entry name" value="FH2"/>
    <property type="match status" value="1"/>
</dbReference>
<dbReference type="PANTHER" id="PTHR45725:SF1">
    <property type="entry name" value="DISHEVELLED ASSOCIATED ACTIVATOR OF MORPHOGENESIS, ISOFORM D"/>
    <property type="match status" value="1"/>
</dbReference>
<dbReference type="Pfam" id="PF13290">
    <property type="entry name" value="CHB_HEX_C_1"/>
    <property type="match status" value="1"/>
</dbReference>
<sequence length="1714" mass="187903">MAPISDDNAASCPTPPLPGPPVAAKVAAESHRASSESAKPQEAKEEAKSELLGDHPRYRKYFKMLNMHVPRGAVQAKMRAEGVDPDILNKDPATPVKLLSTDKPEETGKIPLGEDPRFAKYFRMLKMHLPRMAVEAKMRAEGYDPAILDMDVSQPVPDDFGKLGAATQPTQKKNNKASKAAMSPDQRAKKMRGLFWSRLKKRQVGGTFWEEVLSTSNTAASKHDNAIEHAMSSASTAASAAKRHLSAKRLSRVARPSLRMSTIRERRKSISPCDDPTTCAPEKQKRASKVRQSIVARLQNPLLRAHLRQKVLAIALLRRGFSGKRLVVAQDLVLDLDHLEMDFCDTSDEKRFSATKQQAKRRESVCLISSKRSQAIQIALGTIKSDFERVHDGFVSLDADVLPLLKTQEGIEMCLGLCPTHEEQAKVENYLMAGKDVGVLAPAETFFAVACEIPRLAQRLNALLVKARFAETLSAILAKVEYVQDAALRIEKLLGFTTNADDDDDDYSTNGSTKANKINISQAPLAALMCMVLAIGNYMNFGSRSRGDASGFLFDLLTKLSTVKCNDIKHGTLLNFVVEQIGEERAMTLVSELTPSVEFASRVNFEHVDREFKQLEVTVRKHVIEELKTGSGAHEDERYREPFRQALSSFVPRAQQRLETATIIIVRSRAVVERLARRIKVDLHDTTDLVDGNDGTQQFFSQFKIFLVELKAAIGFNKKRKQQEREARKQEKLRQQRKAEADRRAAAAAAAKAAAAAELEEAVIMKCGECHLVDSSIVAGAYSNGDGLWYCADCWTVFAASNETWFEDFGQETEASFHPSAAAPDEDDGVAVGEEEHGVDDVLMAIAVTIAHDGGPPKVVRTPRAWSPVRRQLASETDAPTTVPSVTFEGTLEAPVIIPASGAYAAAIGVTFLHSMPEAVIYYTIDGSIPSRSSPSVSAGSMIHVVGTYRLSTVLRCFARAPSRPELRDSPEVAAAYEIQMGTYEYERSSFTGATGVAYLVPYYHGRSFVDTVPLSPATGSGHASKLASVDLNTSTYRTVRLRGVDSDFAEFYTYDELRGLSYQRGEGPYNGQVAVHDIAAYSQDDSMRGFFHGFVHESARRNATERRTQKFEYLQRRFVSDATLQAVAKNTPSCIAAHDDVVFRAANRTTLTVSSSGFLAPFYDGEHYSGKAARLRLGRLEQVVELETTVRNITTCCVMNVTEFCVWNATYTSEAGSVSLTTSEDYHNSTDGASHTDVLDLSAADERLKGFVGGFASGDYAYFVPHFDGRNPGHVVARVSAAASTIVAVEKLDLWDVDASLAGFFSGFAYTTTTGDEFGFLVPHNGIFGPVGGVNTQLTVDNFAYQANVTRVAVGGDHTVEAFHGKLVRLRLANFSNASACVDVLDLTLVDSDLRGFAGGVVIGRYGLLAPYKNRNEDGFFGKLVRVDLEAFAVDGVLDLTRYAARSTTSEIGGSAMRGFVGAVAWGKYAVLVPHRHGDRASDKNMRSHSGVAVRVDMTDFTLSGVRALDVASTIRQQVPSVQDNELRGFLFGFCMGDYVYLVPHFARDFYGKLVRIDMRDFDTLAELQETSSSTDDLDQIDTFTGVQYVDLEREDRDLVGFAGGFAIRSAEATVKRALATSIERDAWWDATQTFKLDDAFVSRPEITSDNTYLIAREKIVSLCADYEEDACAANPASYLCECASLATYEEVAVSNLDDVLASGMMLLEDTTA</sequence>
<feature type="region of interest" description="Disordered" evidence="1">
    <location>
        <begin position="263"/>
        <end position="286"/>
    </location>
</feature>
<organism evidence="3 4">
    <name type="scientific">Chrysophaeum taylorii</name>
    <dbReference type="NCBI Taxonomy" id="2483200"/>
    <lineage>
        <taxon>Eukaryota</taxon>
        <taxon>Sar</taxon>
        <taxon>Stramenopiles</taxon>
        <taxon>Ochrophyta</taxon>
        <taxon>Pelagophyceae</taxon>
        <taxon>Pelagomonadales</taxon>
        <taxon>Pelagomonadaceae</taxon>
        <taxon>Chrysophaeum</taxon>
    </lineage>
</organism>